<dbReference type="Pfam" id="PF07508">
    <property type="entry name" value="Recombinase"/>
    <property type="match status" value="1"/>
</dbReference>
<keyword evidence="2" id="KW-0233">DNA recombination</keyword>
<feature type="domain" description="Recombinase" evidence="5">
    <location>
        <begin position="167"/>
        <end position="293"/>
    </location>
</feature>
<dbReference type="PROSITE" id="PS51736">
    <property type="entry name" value="RECOMBINASES_3"/>
    <property type="match status" value="1"/>
</dbReference>
<dbReference type="Gene3D" id="3.40.50.1390">
    <property type="entry name" value="Resolvase, N-terminal catalytic domain"/>
    <property type="match status" value="1"/>
</dbReference>
<dbReference type="PANTHER" id="PTHR30461">
    <property type="entry name" value="DNA-INVERTASE FROM LAMBDOID PROPHAGE"/>
    <property type="match status" value="1"/>
</dbReference>
<evidence type="ECO:0000313" key="6">
    <source>
        <dbReference type="EMBL" id="RGV35368.1"/>
    </source>
</evidence>
<keyword evidence="3" id="KW-0175">Coiled coil</keyword>
<dbReference type="InterPro" id="IPR006119">
    <property type="entry name" value="Resolv_N"/>
</dbReference>
<dbReference type="InterPro" id="IPR050639">
    <property type="entry name" value="SSR_resolvase"/>
</dbReference>
<evidence type="ECO:0000256" key="1">
    <source>
        <dbReference type="ARBA" id="ARBA00023125"/>
    </source>
</evidence>
<dbReference type="GO" id="GO:0000150">
    <property type="term" value="F:DNA strand exchange activity"/>
    <property type="evidence" value="ECO:0007669"/>
    <property type="project" value="InterPro"/>
</dbReference>
<dbReference type="Gene3D" id="3.90.1750.20">
    <property type="entry name" value="Putative Large Serine Recombinase, Chain B, Domain 2"/>
    <property type="match status" value="1"/>
</dbReference>
<dbReference type="EMBL" id="QRZA01000004">
    <property type="protein sequence ID" value="RGV35368.1"/>
    <property type="molecule type" value="Genomic_DNA"/>
</dbReference>
<comment type="caution">
    <text evidence="6">The sequence shown here is derived from an EMBL/GenBank/DDBJ whole genome shotgun (WGS) entry which is preliminary data.</text>
</comment>
<organism evidence="6 7">
    <name type="scientific">Butyricimonas virosa</name>
    <dbReference type="NCBI Taxonomy" id="544645"/>
    <lineage>
        <taxon>Bacteria</taxon>
        <taxon>Pseudomonadati</taxon>
        <taxon>Bacteroidota</taxon>
        <taxon>Bacteroidia</taxon>
        <taxon>Bacteroidales</taxon>
        <taxon>Odoribacteraceae</taxon>
        <taxon>Butyricimonas</taxon>
    </lineage>
</organism>
<dbReference type="SMART" id="SM00857">
    <property type="entry name" value="Resolvase"/>
    <property type="match status" value="1"/>
</dbReference>
<dbReference type="PROSITE" id="PS51737">
    <property type="entry name" value="RECOMBINASE_DNA_BIND"/>
    <property type="match status" value="1"/>
</dbReference>
<dbReference type="Pfam" id="PF00239">
    <property type="entry name" value="Resolvase"/>
    <property type="match status" value="1"/>
</dbReference>
<feature type="domain" description="Resolvase/invertase-type recombinase catalytic" evidence="4">
    <location>
        <begin position="5"/>
        <end position="159"/>
    </location>
</feature>
<dbReference type="Proteomes" id="UP000283589">
    <property type="component" value="Unassembled WGS sequence"/>
</dbReference>
<keyword evidence="1" id="KW-0238">DNA-binding</keyword>
<dbReference type="SUPFAM" id="SSF53041">
    <property type="entry name" value="Resolvase-like"/>
    <property type="match status" value="1"/>
</dbReference>
<evidence type="ECO:0000313" key="7">
    <source>
        <dbReference type="Proteomes" id="UP000283589"/>
    </source>
</evidence>
<dbReference type="CDD" id="cd00338">
    <property type="entry name" value="Ser_Recombinase"/>
    <property type="match status" value="1"/>
</dbReference>
<gene>
    <name evidence="6" type="ORF">DWW18_04655</name>
</gene>
<accession>A0A412X3V5</accession>
<proteinExistence type="predicted"/>
<evidence type="ECO:0000256" key="3">
    <source>
        <dbReference type="SAM" id="Coils"/>
    </source>
</evidence>
<dbReference type="AlphaFoldDB" id="A0A412X3V5"/>
<dbReference type="Pfam" id="PF13408">
    <property type="entry name" value="Zn_ribbon_recom"/>
    <property type="match status" value="1"/>
</dbReference>
<feature type="coiled-coil region" evidence="3">
    <location>
        <begin position="365"/>
        <end position="399"/>
    </location>
</feature>
<dbReference type="GO" id="GO:0003677">
    <property type="term" value="F:DNA binding"/>
    <property type="evidence" value="ECO:0007669"/>
    <property type="project" value="UniProtKB-KW"/>
</dbReference>
<evidence type="ECO:0000259" key="5">
    <source>
        <dbReference type="PROSITE" id="PS51737"/>
    </source>
</evidence>
<dbReference type="PANTHER" id="PTHR30461:SF2">
    <property type="entry name" value="SERINE RECOMBINASE PINE-RELATED"/>
    <property type="match status" value="1"/>
</dbReference>
<evidence type="ECO:0000259" key="4">
    <source>
        <dbReference type="PROSITE" id="PS51736"/>
    </source>
</evidence>
<evidence type="ECO:0000256" key="2">
    <source>
        <dbReference type="ARBA" id="ARBA00023172"/>
    </source>
</evidence>
<sequence>MIMKNAALLLRVSTDIQDIDSQKEALLPVAKSMGYNVSEEWIFGQHITGKDDIRKGERVSIKKLKELCKTGIIDVIIIWEVSRLSRSGIAGRQFIQDFNEMKIPIYFKDRNIWTLNPDTLEEDVNSKMIIGLYLDIAESELKTLKDRTNRGKRKNVEHGLSTGGFQNYGYKVNPETNKIEIDEEEAKFVRDLFAKYASGKYSTAALTKYANTTSYLPRYNKTSRKGNFRTNSGRERDTSTIRWGRSVITKMLHNRRYIGERVYKDMITKVPAIVDEETFNKAQTFFKKNPNKIEKAKKYIHLLGKKVVCGQCGNSYYSHVGITGSVYLCTSYSSKSKDCDNIRINYEKSEAVIWDYLKNYSYYFKKIDETEKERITNEIDEKKQELLEQQLKINQLIDEENVKVRNLLNLVKNSGGAFKMEDIIQDKINIDREIANYNIDLNKIHSELALLDNRLKQIVDTNLTDIAIERIEADRNQMKKIIDSVIDVITVYKAGVDRILLQVELYGRVVNILMRRRVKVNCRYCFIDNSVAEFQNPMKYEKEMLLPSEIVTMVPVFDVTSNNNEVFDEDIFGGYSFDEMWDILIKYGCYRDYTPLPPVRRECRI</sequence>
<protein>
    <submittedName>
        <fullName evidence="6">Recombinase family protein</fullName>
    </submittedName>
</protein>
<reference evidence="6 7" key="1">
    <citation type="submission" date="2018-08" db="EMBL/GenBank/DDBJ databases">
        <title>A genome reference for cultivated species of the human gut microbiota.</title>
        <authorList>
            <person name="Zou Y."/>
            <person name="Xue W."/>
            <person name="Luo G."/>
        </authorList>
    </citation>
    <scope>NUCLEOTIDE SEQUENCE [LARGE SCALE GENOMIC DNA]</scope>
    <source>
        <strain evidence="6 7">AF14-49</strain>
    </source>
</reference>
<dbReference type="InterPro" id="IPR025827">
    <property type="entry name" value="Zn_ribbon_recom_dom"/>
</dbReference>
<name>A0A412X3V5_9BACT</name>
<dbReference type="InterPro" id="IPR038109">
    <property type="entry name" value="DNA_bind_recomb_sf"/>
</dbReference>
<dbReference type="InterPro" id="IPR011109">
    <property type="entry name" value="DNA_bind_recombinase_dom"/>
</dbReference>
<dbReference type="InterPro" id="IPR036162">
    <property type="entry name" value="Resolvase-like_N_sf"/>
</dbReference>